<dbReference type="Gene3D" id="3.30.420.240">
    <property type="match status" value="1"/>
</dbReference>
<comment type="caution">
    <text evidence="1">The sequence shown here is derived from an EMBL/GenBank/DDBJ whole genome shotgun (WGS) entry which is preliminary data.</text>
</comment>
<dbReference type="Gene3D" id="3.40.50.300">
    <property type="entry name" value="P-loop containing nucleotide triphosphate hydrolases"/>
    <property type="match status" value="1"/>
</dbReference>
<gene>
    <name evidence="1" type="ORF">NWI01_01700</name>
</gene>
<dbReference type="InterPro" id="IPR027417">
    <property type="entry name" value="P-loop_NTPase"/>
</dbReference>
<evidence type="ECO:0008006" key="3">
    <source>
        <dbReference type="Google" id="ProtNLM"/>
    </source>
</evidence>
<name>A0A4Y3W6S1_NITWI</name>
<evidence type="ECO:0000313" key="1">
    <source>
        <dbReference type="EMBL" id="GEC14278.1"/>
    </source>
</evidence>
<dbReference type="InterPro" id="IPR012036">
    <property type="entry name" value="Phage_Mu_Gp28"/>
</dbReference>
<dbReference type="Proteomes" id="UP000318825">
    <property type="component" value="Unassembled WGS sequence"/>
</dbReference>
<dbReference type="PIRSF" id="PIRSF007056">
    <property type="entry name" value="UCP007056"/>
    <property type="match status" value="1"/>
</dbReference>
<reference evidence="1 2" key="1">
    <citation type="submission" date="2019-06" db="EMBL/GenBank/DDBJ databases">
        <title>Whole genome shotgun sequence of Nitrobacter winogradskyi NBRC 14297.</title>
        <authorList>
            <person name="Hosoyama A."/>
            <person name="Uohara A."/>
            <person name="Ohji S."/>
            <person name="Ichikawa N."/>
        </authorList>
    </citation>
    <scope>NUCLEOTIDE SEQUENCE [LARGE SCALE GENOMIC DNA]</scope>
    <source>
        <strain evidence="1 2">NBRC 14297</strain>
    </source>
</reference>
<organism evidence="1 2">
    <name type="scientific">Nitrobacter winogradskyi</name>
    <name type="common">Nitrobacter agilis</name>
    <dbReference type="NCBI Taxonomy" id="913"/>
    <lineage>
        <taxon>Bacteria</taxon>
        <taxon>Pseudomonadati</taxon>
        <taxon>Pseudomonadota</taxon>
        <taxon>Alphaproteobacteria</taxon>
        <taxon>Hyphomicrobiales</taxon>
        <taxon>Nitrobacteraceae</taxon>
        <taxon>Nitrobacter</taxon>
    </lineage>
</organism>
<sequence>MIDAAPRQITEAEWIEARRAGLDVGMQLAQSASGIDGVLLGHQKRLLTATHIYRVVLCVKSRRIGATWGIGSDAVLTSSKARTARGMDTFYIGYNLDMAREFIDVCGMWARAFNAAVSATEEFMFDDGNPDKGIQAFRIQFASGFEIIALASRPRSLRGRQGFVIIDEAAFHDDLAGVMKAALALLIWGGRVLVISTHFGADNYFNKLIEDAHGKRNSYHVLSCDFDEALHDGLYQRVCLRTGETWSPEAEAAWRAGVINDYGDDADEELFCIPSKGGGAYFPRPLVEARMNGDLPVFRLERPDSFTFLPKEARKSDILAWCEQHLEPALKALDPDRQHGFGQDFGRKSDLSVIAPIEIGKTLRRTVPFLVEMLNIPFEQQRQVLFYICDRLPRFTGGKMDATGNGAYLAEVAAQKYGVLRVEQVKMSADWYLENFPPLKTAFEDSWITLPAGADQLDDFAIVTKLRGVPRIPDVRTTDKDGKKRHGDVAVAVVLAYAHTRGTLVEFDYRAASTDRAGTDAGLADDVDDGLRDWWKPPLGAGIR</sequence>
<dbReference type="AlphaFoldDB" id="A0A4Y3W6S1"/>
<proteinExistence type="predicted"/>
<dbReference type="OrthoDB" id="9801658at2"/>
<evidence type="ECO:0000313" key="2">
    <source>
        <dbReference type="Proteomes" id="UP000318825"/>
    </source>
</evidence>
<accession>A0A4Y3W6S1</accession>
<dbReference type="RefSeq" id="WP_141381850.1">
    <property type="nucleotide sequence ID" value="NZ_BJNF01000002.1"/>
</dbReference>
<protein>
    <recommendedName>
        <fullName evidence="3">Mu-like prophage FluMu protein gp28</fullName>
    </recommendedName>
</protein>
<dbReference type="EMBL" id="BJNF01000002">
    <property type="protein sequence ID" value="GEC14278.1"/>
    <property type="molecule type" value="Genomic_DNA"/>
</dbReference>